<dbReference type="PANTHER" id="PTHR10292:SF35">
    <property type="entry name" value="CLATHRIN HEAVY CHAIN"/>
    <property type="match status" value="1"/>
</dbReference>
<dbReference type="GO" id="GO:0016192">
    <property type="term" value="P:vesicle-mediated transport"/>
    <property type="evidence" value="ECO:0007669"/>
    <property type="project" value="InterPro"/>
</dbReference>
<name>A0A9R1UP80_LACSA</name>
<comment type="caution">
    <text evidence="2">The sequence shown here is derived from an EMBL/GenBank/DDBJ whole genome shotgun (WGS) entry which is preliminary data.</text>
</comment>
<dbReference type="SUPFAM" id="SSF48371">
    <property type="entry name" value="ARM repeat"/>
    <property type="match status" value="1"/>
</dbReference>
<dbReference type="Proteomes" id="UP000235145">
    <property type="component" value="Unassembled WGS sequence"/>
</dbReference>
<dbReference type="Pfam" id="PF00637">
    <property type="entry name" value="Clathrin"/>
    <property type="match status" value="1"/>
</dbReference>
<dbReference type="InterPro" id="IPR000547">
    <property type="entry name" value="Clathrin_H-chain/VPS_repeat"/>
</dbReference>
<keyword evidence="3" id="KW-1185">Reference proteome</keyword>
<dbReference type="PANTHER" id="PTHR10292">
    <property type="entry name" value="CLATHRIN HEAVY CHAIN RELATED"/>
    <property type="match status" value="1"/>
</dbReference>
<feature type="repeat" description="CHCR" evidence="1">
    <location>
        <begin position="66"/>
        <end position="196"/>
    </location>
</feature>
<dbReference type="SMART" id="SM00299">
    <property type="entry name" value="CLH"/>
    <property type="match status" value="1"/>
</dbReference>
<evidence type="ECO:0000313" key="2">
    <source>
        <dbReference type="EMBL" id="KAJ0191165.1"/>
    </source>
</evidence>
<evidence type="ECO:0000313" key="3">
    <source>
        <dbReference type="Proteomes" id="UP000235145"/>
    </source>
</evidence>
<gene>
    <name evidence="2" type="ORF">LSAT_V11C800403200</name>
</gene>
<dbReference type="GO" id="GO:0006886">
    <property type="term" value="P:intracellular protein transport"/>
    <property type="evidence" value="ECO:0007669"/>
    <property type="project" value="UniProtKB-UniRule"/>
</dbReference>
<organism evidence="2 3">
    <name type="scientific">Lactuca sativa</name>
    <name type="common">Garden lettuce</name>
    <dbReference type="NCBI Taxonomy" id="4236"/>
    <lineage>
        <taxon>Eukaryota</taxon>
        <taxon>Viridiplantae</taxon>
        <taxon>Streptophyta</taxon>
        <taxon>Embryophyta</taxon>
        <taxon>Tracheophyta</taxon>
        <taxon>Spermatophyta</taxon>
        <taxon>Magnoliopsida</taxon>
        <taxon>eudicotyledons</taxon>
        <taxon>Gunneridae</taxon>
        <taxon>Pentapetalae</taxon>
        <taxon>asterids</taxon>
        <taxon>campanulids</taxon>
        <taxon>Asterales</taxon>
        <taxon>Asteraceae</taxon>
        <taxon>Cichorioideae</taxon>
        <taxon>Cichorieae</taxon>
        <taxon>Lactucinae</taxon>
        <taxon>Lactuca</taxon>
    </lineage>
</organism>
<dbReference type="EMBL" id="NBSK02000008">
    <property type="protein sequence ID" value="KAJ0191165.1"/>
    <property type="molecule type" value="Genomic_DNA"/>
</dbReference>
<protein>
    <submittedName>
        <fullName evidence="2">Uncharacterized protein</fullName>
    </submittedName>
</protein>
<dbReference type="InterPro" id="IPR055358">
    <property type="entry name" value="CHCR"/>
</dbReference>
<proteinExistence type="predicted"/>
<dbReference type="PROSITE" id="PS50236">
    <property type="entry name" value="CHCR"/>
    <property type="match status" value="1"/>
</dbReference>
<reference evidence="2 3" key="1">
    <citation type="journal article" date="2017" name="Nat. Commun.">
        <title>Genome assembly with in vitro proximity ligation data and whole-genome triplication in lettuce.</title>
        <authorList>
            <person name="Reyes-Chin-Wo S."/>
            <person name="Wang Z."/>
            <person name="Yang X."/>
            <person name="Kozik A."/>
            <person name="Arikit S."/>
            <person name="Song C."/>
            <person name="Xia L."/>
            <person name="Froenicke L."/>
            <person name="Lavelle D.O."/>
            <person name="Truco M.J."/>
            <person name="Xia R."/>
            <person name="Zhu S."/>
            <person name="Xu C."/>
            <person name="Xu H."/>
            <person name="Xu X."/>
            <person name="Cox K."/>
            <person name="Korf I."/>
            <person name="Meyers B.C."/>
            <person name="Michelmore R.W."/>
        </authorList>
    </citation>
    <scope>NUCLEOTIDE SEQUENCE [LARGE SCALE GENOMIC DNA]</scope>
    <source>
        <strain evidence="3">cv. Salinas</strain>
        <tissue evidence="2">Seedlings</tissue>
    </source>
</reference>
<accession>A0A9R1UP80</accession>
<evidence type="ECO:0000256" key="1">
    <source>
        <dbReference type="PROSITE-ProRule" id="PRU01006"/>
    </source>
</evidence>
<dbReference type="InterPro" id="IPR016024">
    <property type="entry name" value="ARM-type_fold"/>
</dbReference>
<sequence length="196" mass="22232">MKKWWSLVIEVDNDLALKIYIKARATPKVVAAFAERREFDKILIYSKQVCCISLTAVGYSPDYLFLLQTILRSDPQGAVNFALMMSQMEGGCPRNLIREATAFLLDVLKPNLPEHAHLQTKVLEINLVTFPNVADAILANGMFSHYDRPRIAQLCEKAGLYHYSELPDIKRVILLVNLRGNLQIIVQVTIDLIFLC</sequence>
<dbReference type="AlphaFoldDB" id="A0A9R1UP80"/>